<keyword evidence="2" id="KW-1185">Reference proteome</keyword>
<accession>A0A8H4R1Z1</accession>
<name>A0A8H4R1Z1_9HELO</name>
<dbReference type="Proteomes" id="UP000566819">
    <property type="component" value="Unassembled WGS sequence"/>
</dbReference>
<gene>
    <name evidence="1" type="ORF">G7Y89_g14441</name>
</gene>
<evidence type="ECO:0000313" key="1">
    <source>
        <dbReference type="EMBL" id="KAF4621905.1"/>
    </source>
</evidence>
<reference evidence="1 2" key="1">
    <citation type="submission" date="2020-03" db="EMBL/GenBank/DDBJ databases">
        <title>Draft Genome Sequence of Cudoniella acicularis.</title>
        <authorList>
            <person name="Buettner E."/>
            <person name="Kellner H."/>
        </authorList>
    </citation>
    <scope>NUCLEOTIDE SEQUENCE [LARGE SCALE GENOMIC DNA]</scope>
    <source>
        <strain evidence="1 2">DSM 108380</strain>
    </source>
</reference>
<comment type="caution">
    <text evidence="1">The sequence shown here is derived from an EMBL/GenBank/DDBJ whole genome shotgun (WGS) entry which is preliminary data.</text>
</comment>
<dbReference type="EMBL" id="JAAMPI010001907">
    <property type="protein sequence ID" value="KAF4621905.1"/>
    <property type="molecule type" value="Genomic_DNA"/>
</dbReference>
<sequence>MPLSAHILSPSGIRGPVNADDADADADADAEKSYAMRGDATIASFERDLGGELEPPLEMVRVREDAEVVWVYFINLHPTSSLQKRSDDTRYFGPPSAPLRGCGHCGVSGRLKVLVLVVELTVESLERLAHVRCGSYLHIPSSRLGLQDADRIPNCFVERTRFAASHGGRRLVAVTVTVVVAALSSAQRKLSTALRWGVTRARGRG</sequence>
<dbReference type="AlphaFoldDB" id="A0A8H4R1Z1"/>
<proteinExistence type="predicted"/>
<protein>
    <submittedName>
        <fullName evidence="1">Uncharacterized protein</fullName>
    </submittedName>
</protein>
<evidence type="ECO:0000313" key="2">
    <source>
        <dbReference type="Proteomes" id="UP000566819"/>
    </source>
</evidence>
<organism evidence="1 2">
    <name type="scientific">Cudoniella acicularis</name>
    <dbReference type="NCBI Taxonomy" id="354080"/>
    <lineage>
        <taxon>Eukaryota</taxon>
        <taxon>Fungi</taxon>
        <taxon>Dikarya</taxon>
        <taxon>Ascomycota</taxon>
        <taxon>Pezizomycotina</taxon>
        <taxon>Leotiomycetes</taxon>
        <taxon>Helotiales</taxon>
        <taxon>Tricladiaceae</taxon>
        <taxon>Cudoniella</taxon>
    </lineage>
</organism>